<dbReference type="EMBL" id="CP019717">
    <property type="protein sequence ID" value="QHZ50215.1"/>
    <property type="molecule type" value="Genomic_DNA"/>
</dbReference>
<organism evidence="2 4">
    <name type="scientific">Paenibacillus larvae subsp. larvae</name>
    <dbReference type="NCBI Taxonomy" id="147375"/>
    <lineage>
        <taxon>Bacteria</taxon>
        <taxon>Bacillati</taxon>
        <taxon>Bacillota</taxon>
        <taxon>Bacilli</taxon>
        <taxon>Bacillales</taxon>
        <taxon>Paenibacillaceae</taxon>
        <taxon>Paenibacillus</taxon>
    </lineage>
</organism>
<dbReference type="Proteomes" id="UP000464330">
    <property type="component" value="Chromosome"/>
</dbReference>
<dbReference type="STRING" id="147375.BXP28_13335"/>
<accession>A0A8B6WUM4</accession>
<evidence type="ECO:0000256" key="1">
    <source>
        <dbReference type="SAM" id="Phobius"/>
    </source>
</evidence>
<name>A0A2L1UAQ3_9BACL</name>
<feature type="transmembrane region" description="Helical" evidence="1">
    <location>
        <begin position="7"/>
        <end position="25"/>
    </location>
</feature>
<gene>
    <name evidence="2" type="ORF">ERICIII_01024</name>
    <name evidence="3" type="ORF">ERICV_01041</name>
</gene>
<accession>A0A2L1UAQ3</accession>
<evidence type="ECO:0000313" key="3">
    <source>
        <dbReference type="EMBL" id="QHZ50215.1"/>
    </source>
</evidence>
<dbReference type="Proteomes" id="UP000239833">
    <property type="component" value="Chromosome"/>
</dbReference>
<reference evidence="4" key="1">
    <citation type="submission" date="2017-02" db="EMBL/GenBank/DDBJ databases">
        <title>Delineation of Paenibacillus larvae strains originating from foulbrood outbreaks.</title>
        <authorList>
            <person name="Beims H."/>
            <person name="Bunk B."/>
            <person name="Sproeer C."/>
            <person name="Mohr K.I."/>
            <person name="Pradella S."/>
            <person name="Guenther G."/>
            <person name="Rohde M."/>
            <person name="von der Ohe W."/>
            <person name="Steinert M."/>
        </authorList>
    </citation>
    <scope>NUCLEOTIDE SEQUENCE [LARGE SCALE GENOMIC DNA]</scope>
    <source>
        <strain evidence="4">Eric_III</strain>
    </source>
</reference>
<accession>A0A6C0QN96</accession>
<dbReference type="AlphaFoldDB" id="A0A2L1UAQ3"/>
<dbReference type="EMBL" id="CP019655">
    <property type="protein sequence ID" value="AVF25228.1"/>
    <property type="molecule type" value="Genomic_DNA"/>
</dbReference>
<sequence length="95" mass="11055">MKDLKGLKNVIYMSLAVGMLIYALPKLNLGEGFTLPTLFGVVWVCFALFVVAAHLHELLGVDEERRQQMNRVQRMKKWQTEQTLQGRRKILQLRK</sequence>
<evidence type="ECO:0000313" key="2">
    <source>
        <dbReference type="EMBL" id="AVF25228.1"/>
    </source>
</evidence>
<protein>
    <submittedName>
        <fullName evidence="2">Uncharacterized protein</fullName>
    </submittedName>
</protein>
<proteinExistence type="predicted"/>
<dbReference type="GeneID" id="64217836"/>
<keyword evidence="1" id="KW-0472">Membrane</keyword>
<keyword evidence="1" id="KW-1133">Transmembrane helix</keyword>
<dbReference type="RefSeq" id="WP_024095150.1">
    <property type="nucleotide sequence ID" value="NZ_CP019651.1"/>
</dbReference>
<feature type="transmembrane region" description="Helical" evidence="1">
    <location>
        <begin position="37"/>
        <end position="59"/>
    </location>
</feature>
<evidence type="ECO:0000313" key="5">
    <source>
        <dbReference type="Proteomes" id="UP000464330"/>
    </source>
</evidence>
<reference evidence="2 5" key="2">
    <citation type="journal article" date="2020" name="Int. J. Med. Microbiol.">
        <title>Discovery of Paenibacillus larvae ERIC V: Phenotypic and genomic comparison to genotypes ERIC I-IV reveal different inventories of virulence factors which correlate with epidemiological prevalences of American Foulbrood.</title>
        <authorList>
            <person name="Beims H."/>
            <person name="Bunk B."/>
            <person name="Erler S."/>
            <person name="Mohr K.I."/>
            <person name="Sproer C."/>
            <person name="Pradella S."/>
            <person name="Gunther G."/>
            <person name="Rohde M."/>
            <person name="von der Ohe W."/>
            <person name="Steinert M."/>
        </authorList>
    </citation>
    <scope>NUCLEOTIDE SEQUENCE</scope>
    <source>
        <strain evidence="2">Eric_III</strain>
        <strain evidence="3">Eric_V</strain>
    </source>
</reference>
<evidence type="ECO:0000313" key="4">
    <source>
        <dbReference type="Proteomes" id="UP000239833"/>
    </source>
</evidence>
<keyword evidence="1" id="KW-0812">Transmembrane</keyword>